<evidence type="ECO:0000256" key="2">
    <source>
        <dbReference type="ARBA" id="ARBA00022692"/>
    </source>
</evidence>
<dbReference type="GO" id="GO:0071555">
    <property type="term" value="P:cell wall organization"/>
    <property type="evidence" value="ECO:0007669"/>
    <property type="project" value="UniProtKB-KW"/>
</dbReference>
<comment type="caution">
    <text evidence="6">The sequence shown here is derived from an EMBL/GenBank/DDBJ whole genome shotgun (WGS) entry which is preliminary data.</text>
</comment>
<dbReference type="PANTHER" id="PTHR33392:SF6">
    <property type="entry name" value="POLYISOPRENYL-TEICHOIC ACID--PEPTIDOGLYCAN TEICHOIC ACID TRANSFERASE TAGU"/>
    <property type="match status" value="1"/>
</dbReference>
<accession>A0A931HWJ5</accession>
<evidence type="ECO:0000256" key="4">
    <source>
        <dbReference type="ARBA" id="ARBA00022989"/>
    </source>
</evidence>
<keyword evidence="3" id="KW-0735">Signal-anchor</keyword>
<evidence type="ECO:0000313" key="7">
    <source>
        <dbReference type="Proteomes" id="UP000614490"/>
    </source>
</evidence>
<dbReference type="Proteomes" id="UP000614490">
    <property type="component" value="Unassembled WGS sequence"/>
</dbReference>
<dbReference type="PANTHER" id="PTHR33392">
    <property type="entry name" value="POLYISOPRENYL-TEICHOIC ACID--PEPTIDOGLYCAN TEICHOIC ACID TRANSFERASE TAGU"/>
    <property type="match status" value="1"/>
</dbReference>
<keyword evidence="7" id="KW-1185">Reference proteome</keyword>
<dbReference type="Gene3D" id="3.40.630.190">
    <property type="entry name" value="LCP protein"/>
    <property type="match status" value="1"/>
</dbReference>
<evidence type="ECO:0000313" key="6">
    <source>
        <dbReference type="EMBL" id="MBH0230646.1"/>
    </source>
</evidence>
<feature type="domain" description="Cell envelope-related transcriptional attenuator" evidence="5">
    <location>
        <begin position="88"/>
        <end position="230"/>
    </location>
</feature>
<dbReference type="AlphaFoldDB" id="A0A931HWJ5"/>
<dbReference type="EMBL" id="JADZSC010000002">
    <property type="protein sequence ID" value="MBH0230646.1"/>
    <property type="molecule type" value="Genomic_DNA"/>
</dbReference>
<name>A0A931HWJ5_9BACI</name>
<gene>
    <name evidence="6" type="ORF">H0267_10510</name>
</gene>
<dbReference type="InterPro" id="IPR050922">
    <property type="entry name" value="LytR/CpsA/Psr_CW_biosynth"/>
</dbReference>
<keyword evidence="4" id="KW-0472">Membrane</keyword>
<protein>
    <submittedName>
        <fullName evidence="6">LCP family protein</fullName>
    </submittedName>
</protein>
<sequence>MNRRARKRKKRRRKRWFRIFLFALLFFLVTGGVYLYSLYNDVRTTVNQDLHEDVASIDTNETKGKVDRKEPINILLLGVDERENDVGRSDTMIVMTLDPNNNQMQMVSIPRDTRVEIAGDGRTTRINHAYAYGGSDMAVNTVENFLDIDLDYYIRVNMEGLSQVVDAVNGITVQNDRAFSSGPFNFEEGEIELDGREALAYVRMRKNDPQGDLGRNERQRQVIQGIIEKGARLDVVQKIDDVLNVLGDNVSTNMQFDDMRRLVTNYGSARKNTSTYQMSGQGRMVNGMYLIFMSDEEIQKTHDMIVNFGKK</sequence>
<organism evidence="6 7">
    <name type="scientific">Halobacillus yeomjeoni</name>
    <dbReference type="NCBI Taxonomy" id="311194"/>
    <lineage>
        <taxon>Bacteria</taxon>
        <taxon>Bacillati</taxon>
        <taxon>Bacillota</taxon>
        <taxon>Bacilli</taxon>
        <taxon>Bacillales</taxon>
        <taxon>Bacillaceae</taxon>
        <taxon>Halobacillus</taxon>
    </lineage>
</organism>
<dbReference type="InterPro" id="IPR004474">
    <property type="entry name" value="LytR_CpsA_psr"/>
</dbReference>
<evidence type="ECO:0000259" key="5">
    <source>
        <dbReference type="Pfam" id="PF03816"/>
    </source>
</evidence>
<comment type="similarity">
    <text evidence="1">Belongs to the LytR/CpsA/Psr (LCP) family.</text>
</comment>
<keyword evidence="2" id="KW-0812">Transmembrane</keyword>
<keyword evidence="4" id="KW-1133">Transmembrane helix</keyword>
<evidence type="ECO:0000256" key="3">
    <source>
        <dbReference type="ARBA" id="ARBA00022968"/>
    </source>
</evidence>
<reference evidence="6 7" key="1">
    <citation type="journal article" date="2005" name="Int. J. Syst. Evol. Microbiol.">
        <title>Halobacillus yeomjeoni sp. nov., isolated from a marine solar saltern in Korea.</title>
        <authorList>
            <person name="Yoon J.H."/>
            <person name="Kang S.J."/>
            <person name="Lee C.H."/>
            <person name="Oh H.W."/>
            <person name="Oh T.K."/>
        </authorList>
    </citation>
    <scope>NUCLEOTIDE SEQUENCE [LARGE SCALE GENOMIC DNA]</scope>
    <source>
        <strain evidence="6 7">KCTC 3957</strain>
    </source>
</reference>
<dbReference type="NCBIfam" id="TIGR00350">
    <property type="entry name" value="lytR_cpsA_psr"/>
    <property type="match status" value="1"/>
</dbReference>
<dbReference type="Pfam" id="PF03816">
    <property type="entry name" value="LytR_cpsA_psr"/>
    <property type="match status" value="1"/>
</dbReference>
<proteinExistence type="inferred from homology"/>
<dbReference type="RefSeq" id="WP_197317268.1">
    <property type="nucleotide sequence ID" value="NZ_JADZSC010000002.1"/>
</dbReference>
<evidence type="ECO:0000256" key="1">
    <source>
        <dbReference type="ARBA" id="ARBA00006068"/>
    </source>
</evidence>